<protein>
    <submittedName>
        <fullName evidence="2">Uncharacterized protein</fullName>
    </submittedName>
</protein>
<dbReference type="AlphaFoldDB" id="A0A8H6E3B3"/>
<evidence type="ECO:0000256" key="1">
    <source>
        <dbReference type="SAM" id="Phobius"/>
    </source>
</evidence>
<organism evidence="2 3">
    <name type="scientific">Petromyces alliaceus</name>
    <name type="common">Aspergillus alliaceus</name>
    <dbReference type="NCBI Taxonomy" id="209559"/>
    <lineage>
        <taxon>Eukaryota</taxon>
        <taxon>Fungi</taxon>
        <taxon>Dikarya</taxon>
        <taxon>Ascomycota</taxon>
        <taxon>Pezizomycotina</taxon>
        <taxon>Eurotiomycetes</taxon>
        <taxon>Eurotiomycetidae</taxon>
        <taxon>Eurotiales</taxon>
        <taxon>Aspergillaceae</taxon>
        <taxon>Aspergillus</taxon>
        <taxon>Aspergillus subgen. Circumdati</taxon>
    </lineage>
</organism>
<proteinExistence type="predicted"/>
<name>A0A8H6E3B3_PETAA</name>
<comment type="caution">
    <text evidence="2">The sequence shown here is derived from an EMBL/GenBank/DDBJ whole genome shotgun (WGS) entry which is preliminary data.</text>
</comment>
<accession>A0A8H6E3B3</accession>
<reference evidence="2 3" key="1">
    <citation type="submission" date="2019-04" db="EMBL/GenBank/DDBJ databases">
        <title>Aspergillus burnettii sp. nov., novel species from soil in southeast Queensland.</title>
        <authorList>
            <person name="Gilchrist C.L.M."/>
            <person name="Pitt J.I."/>
            <person name="Lange L."/>
            <person name="Lacey H.J."/>
            <person name="Vuong D."/>
            <person name="Midgley D.J."/>
            <person name="Greenfield P."/>
            <person name="Bradbury M."/>
            <person name="Lacey E."/>
            <person name="Busk P.K."/>
            <person name="Pilgaard B."/>
            <person name="Chooi Y.H."/>
            <person name="Piggott A.M."/>
        </authorList>
    </citation>
    <scope>NUCLEOTIDE SEQUENCE [LARGE SCALE GENOMIC DNA]</scope>
    <source>
        <strain evidence="2 3">FRR 5400</strain>
    </source>
</reference>
<gene>
    <name evidence="2" type="ORF">ETB97_005196</name>
</gene>
<feature type="transmembrane region" description="Helical" evidence="1">
    <location>
        <begin position="61"/>
        <end position="80"/>
    </location>
</feature>
<evidence type="ECO:0000313" key="3">
    <source>
        <dbReference type="Proteomes" id="UP000541154"/>
    </source>
</evidence>
<dbReference type="Proteomes" id="UP000541154">
    <property type="component" value="Unassembled WGS sequence"/>
</dbReference>
<evidence type="ECO:0000313" key="2">
    <source>
        <dbReference type="EMBL" id="KAF5857852.1"/>
    </source>
</evidence>
<keyword evidence="3" id="KW-1185">Reference proteome</keyword>
<keyword evidence="1" id="KW-1133">Transmembrane helix</keyword>
<dbReference type="EMBL" id="SPNV01000234">
    <property type="protein sequence ID" value="KAF5857852.1"/>
    <property type="molecule type" value="Genomic_DNA"/>
</dbReference>
<keyword evidence="1" id="KW-0812">Transmembrane</keyword>
<sequence length="99" mass="11661">MSTFLRYILGNYKDIFADAKLNWLLPVSFIAGMGSFYVMPWKTYRTDKIILPDDKRRSRRVMFFTKGGGLPGYSTLILLVPEYDWVSRFSLPERRHSLM</sequence>
<keyword evidence="1" id="KW-0472">Membrane</keyword>
<feature type="transmembrane region" description="Helical" evidence="1">
    <location>
        <begin position="20"/>
        <end position="40"/>
    </location>
</feature>